<comment type="caution">
    <text evidence="3">The sequence shown here is derived from an EMBL/GenBank/DDBJ whole genome shotgun (WGS) entry which is preliminary data.</text>
</comment>
<evidence type="ECO:0000256" key="2">
    <source>
        <dbReference type="ARBA" id="ARBA00022840"/>
    </source>
</evidence>
<dbReference type="InterPro" id="IPR013641">
    <property type="entry name" value="KTI12/PSTK"/>
</dbReference>
<keyword evidence="1" id="KW-0547">Nucleotide-binding</keyword>
<dbReference type="Proteomes" id="UP000639772">
    <property type="component" value="Chromosome 9"/>
</dbReference>
<dbReference type="Pfam" id="PF08433">
    <property type="entry name" value="KTI12"/>
    <property type="match status" value="1"/>
</dbReference>
<proteinExistence type="predicted"/>
<evidence type="ECO:0000256" key="1">
    <source>
        <dbReference type="ARBA" id="ARBA00022741"/>
    </source>
</evidence>
<dbReference type="AlphaFoldDB" id="A0A835QAN4"/>
<dbReference type="GO" id="GO:0005524">
    <property type="term" value="F:ATP binding"/>
    <property type="evidence" value="ECO:0007669"/>
    <property type="project" value="UniProtKB-KW"/>
</dbReference>
<name>A0A835QAN4_VANPL</name>
<dbReference type="OrthoDB" id="9972657at2759"/>
<protein>
    <submittedName>
        <fullName evidence="3">Uncharacterized protein</fullName>
    </submittedName>
</protein>
<reference evidence="3 4" key="1">
    <citation type="journal article" date="2020" name="Nat. Food">
        <title>A phased Vanilla planifolia genome enables genetic improvement of flavour and production.</title>
        <authorList>
            <person name="Hasing T."/>
            <person name="Tang H."/>
            <person name="Brym M."/>
            <person name="Khazi F."/>
            <person name="Huang T."/>
            <person name="Chambers A.H."/>
        </authorList>
    </citation>
    <scope>NUCLEOTIDE SEQUENCE [LARGE SCALE GENOMIC DNA]</scope>
    <source>
        <tissue evidence="3">Leaf</tissue>
    </source>
</reference>
<evidence type="ECO:0000313" key="4">
    <source>
        <dbReference type="Proteomes" id="UP000639772"/>
    </source>
</evidence>
<evidence type="ECO:0000313" key="3">
    <source>
        <dbReference type="EMBL" id="KAG0467848.1"/>
    </source>
</evidence>
<keyword evidence="2" id="KW-0067">ATP-binding</keyword>
<organism evidence="3 4">
    <name type="scientific">Vanilla planifolia</name>
    <name type="common">Vanilla</name>
    <dbReference type="NCBI Taxonomy" id="51239"/>
    <lineage>
        <taxon>Eukaryota</taxon>
        <taxon>Viridiplantae</taxon>
        <taxon>Streptophyta</taxon>
        <taxon>Embryophyta</taxon>
        <taxon>Tracheophyta</taxon>
        <taxon>Spermatophyta</taxon>
        <taxon>Magnoliopsida</taxon>
        <taxon>Liliopsida</taxon>
        <taxon>Asparagales</taxon>
        <taxon>Orchidaceae</taxon>
        <taxon>Vanilloideae</taxon>
        <taxon>Vanilleae</taxon>
        <taxon>Vanilla</taxon>
    </lineage>
</organism>
<sequence length="99" mass="11071">MALVVICGQPCSGKSTAALCLASALEATEPKPKIKLKELKIGPHHIKDIQDYALWEKRLFPSLEVKIGAFCDAEKTIVRMEQQSLGKEEYSYEMKISDM</sequence>
<dbReference type="SUPFAM" id="SSF52540">
    <property type="entry name" value="P-loop containing nucleoside triphosphate hydrolases"/>
    <property type="match status" value="1"/>
</dbReference>
<dbReference type="EMBL" id="JADCNM010000009">
    <property type="protein sequence ID" value="KAG0467848.1"/>
    <property type="molecule type" value="Genomic_DNA"/>
</dbReference>
<gene>
    <name evidence="3" type="ORF">HPP92_017176</name>
</gene>
<dbReference type="InterPro" id="IPR027417">
    <property type="entry name" value="P-loop_NTPase"/>
</dbReference>
<accession>A0A835QAN4</accession>